<keyword evidence="2" id="KW-0732">Signal</keyword>
<name>A0A812V8C5_9DINO</name>
<accession>A0A812V8C5</accession>
<feature type="transmembrane region" description="Helical" evidence="1">
    <location>
        <begin position="153"/>
        <end position="172"/>
    </location>
</feature>
<proteinExistence type="predicted"/>
<evidence type="ECO:0000313" key="3">
    <source>
        <dbReference type="EMBL" id="CAE7619991.1"/>
    </source>
</evidence>
<gene>
    <name evidence="3" type="ORF">SNAT2548_LOCUS35237</name>
</gene>
<dbReference type="AlphaFoldDB" id="A0A812V8C5"/>
<evidence type="ECO:0000313" key="4">
    <source>
        <dbReference type="Proteomes" id="UP000604046"/>
    </source>
</evidence>
<feature type="signal peptide" evidence="2">
    <location>
        <begin position="1"/>
        <end position="20"/>
    </location>
</feature>
<sequence length="185" mass="20240">MFVPSLAGCVFCFIPAFRRAADFEPDELCGYLEYCKLTALPKCPSLHISDIAVPGVKGIAQTMLGLGICIFRSTVTIFVIPKLESPLLHQVLLGGWALADVLRYLALLSQRPFFKLLRRGGSMVLFAAVAAAEVYSTWLVLESLSFGAREWMILQMCVTAVGLPVGSYLFFISAKKVHGKDSEST</sequence>
<evidence type="ECO:0008006" key="5">
    <source>
        <dbReference type="Google" id="ProtNLM"/>
    </source>
</evidence>
<keyword evidence="4" id="KW-1185">Reference proteome</keyword>
<keyword evidence="1" id="KW-1133">Transmembrane helix</keyword>
<comment type="caution">
    <text evidence="3">The sequence shown here is derived from an EMBL/GenBank/DDBJ whole genome shotgun (WGS) entry which is preliminary data.</text>
</comment>
<dbReference type="EMBL" id="CAJNDS010002853">
    <property type="protein sequence ID" value="CAE7619991.1"/>
    <property type="molecule type" value="Genomic_DNA"/>
</dbReference>
<keyword evidence="1" id="KW-0472">Membrane</keyword>
<protein>
    <recommendedName>
        <fullName evidence="5">Very-long-chain (3R)-3-hydroxyacyl-CoA dehydratase</fullName>
    </recommendedName>
</protein>
<feature type="transmembrane region" description="Helical" evidence="1">
    <location>
        <begin position="87"/>
        <end position="108"/>
    </location>
</feature>
<feature type="chain" id="PRO_5032831655" description="Very-long-chain (3R)-3-hydroxyacyl-CoA dehydratase" evidence="2">
    <location>
        <begin position="21"/>
        <end position="185"/>
    </location>
</feature>
<dbReference type="Proteomes" id="UP000604046">
    <property type="component" value="Unassembled WGS sequence"/>
</dbReference>
<reference evidence="3" key="1">
    <citation type="submission" date="2021-02" db="EMBL/GenBank/DDBJ databases">
        <authorList>
            <person name="Dougan E. K."/>
            <person name="Rhodes N."/>
            <person name="Thang M."/>
            <person name="Chan C."/>
        </authorList>
    </citation>
    <scope>NUCLEOTIDE SEQUENCE</scope>
</reference>
<evidence type="ECO:0000256" key="1">
    <source>
        <dbReference type="SAM" id="Phobius"/>
    </source>
</evidence>
<organism evidence="3 4">
    <name type="scientific">Symbiodinium natans</name>
    <dbReference type="NCBI Taxonomy" id="878477"/>
    <lineage>
        <taxon>Eukaryota</taxon>
        <taxon>Sar</taxon>
        <taxon>Alveolata</taxon>
        <taxon>Dinophyceae</taxon>
        <taxon>Suessiales</taxon>
        <taxon>Symbiodiniaceae</taxon>
        <taxon>Symbiodinium</taxon>
    </lineage>
</organism>
<feature type="transmembrane region" description="Helical" evidence="1">
    <location>
        <begin position="120"/>
        <end position="141"/>
    </location>
</feature>
<evidence type="ECO:0000256" key="2">
    <source>
        <dbReference type="SAM" id="SignalP"/>
    </source>
</evidence>
<dbReference type="OrthoDB" id="10485477at2759"/>
<keyword evidence="1" id="KW-0812">Transmembrane</keyword>